<dbReference type="RefSeq" id="WP_182584876.1">
    <property type="nucleotide sequence ID" value="NZ_JABVCQ010000043.1"/>
</dbReference>
<evidence type="ECO:0000313" key="1">
    <source>
        <dbReference type="EMBL" id="MBB1127251.1"/>
    </source>
</evidence>
<comment type="caution">
    <text evidence="1">The sequence shown here is derived from an EMBL/GenBank/DDBJ whole genome shotgun (WGS) entry which is preliminary data.</text>
</comment>
<proteinExistence type="predicted"/>
<sequence>MSYFVTITFDLENPSQSPHGTNVYSKITKDFDNIDFSRIVTGKRKIDRQLPSNTYVAEFDDDVDHQSEIAEFVKGELKKIFTKYSVKGKYFISVGKNWSWKFGTF</sequence>
<evidence type="ECO:0000313" key="2">
    <source>
        <dbReference type="Proteomes" id="UP000548632"/>
    </source>
</evidence>
<dbReference type="Proteomes" id="UP000548632">
    <property type="component" value="Unassembled WGS sequence"/>
</dbReference>
<dbReference type="EMBL" id="JABVCQ010000043">
    <property type="protein sequence ID" value="MBB1127251.1"/>
    <property type="molecule type" value="Genomic_DNA"/>
</dbReference>
<organism evidence="1 2">
    <name type="scientific">Thiospirillum jenense</name>
    <dbReference type="NCBI Taxonomy" id="1653858"/>
    <lineage>
        <taxon>Bacteria</taxon>
        <taxon>Pseudomonadati</taxon>
        <taxon>Pseudomonadota</taxon>
        <taxon>Gammaproteobacteria</taxon>
        <taxon>Chromatiales</taxon>
        <taxon>Chromatiaceae</taxon>
        <taxon>Thiospirillum</taxon>
    </lineage>
</organism>
<protein>
    <submittedName>
        <fullName evidence="1">Uncharacterized protein</fullName>
    </submittedName>
</protein>
<dbReference type="AlphaFoldDB" id="A0A839HF16"/>
<gene>
    <name evidence="1" type="ORF">HUK38_13620</name>
</gene>
<reference evidence="1 2" key="1">
    <citation type="journal article" date="2020" name="Arch. Microbiol.">
        <title>The genome sequence of the giant phototrophic gammaproteobacterium Thiospirillum jenense gives insight into its physiological properties and phylogenetic relationships.</title>
        <authorList>
            <person name="Imhoff J.F."/>
            <person name="Meyer T.E."/>
            <person name="Kyndt J.A."/>
        </authorList>
    </citation>
    <scope>NUCLEOTIDE SEQUENCE [LARGE SCALE GENOMIC DNA]</scope>
    <source>
        <strain evidence="1 2">DSM 216</strain>
    </source>
</reference>
<accession>A0A839HF16</accession>
<name>A0A839HF16_9GAMM</name>
<keyword evidence="2" id="KW-1185">Reference proteome</keyword>